<evidence type="ECO:0000313" key="2">
    <source>
        <dbReference type="EMBL" id="ADZ71399.1"/>
    </source>
</evidence>
<dbReference type="OrthoDB" id="9805504at2"/>
<dbReference type="SUPFAM" id="SSF50199">
    <property type="entry name" value="Staphylococcal nuclease"/>
    <property type="match status" value="1"/>
</dbReference>
<dbReference type="Gene3D" id="2.40.50.90">
    <property type="match status" value="1"/>
</dbReference>
<proteinExistence type="predicted"/>
<accession>F2IV68</accession>
<keyword evidence="3" id="KW-1185">Reference proteome</keyword>
<sequence length="233" mass="25507">MLLILGRFEARRQLLRRVVAALACATCVILVPLAGAPADGRLRVIDGDTLVLDGERLRLEGIDAPELGQTCLDASGRSWPCGAAAARHLRELAAAGPVSCTGTERDAYGRLLATCRAGERTLNRAMVVDGYAFAFTRYSHSYEADEATARRARAGLWAGTAERPWDYRSRKWAGAQQTAPGDCRIKGNISERGRIYHMPWSSSYARTRIDPARGERWFCSEAEALAAGWRPPS</sequence>
<dbReference type="InterPro" id="IPR016071">
    <property type="entry name" value="Staphylococal_nuclease_OB-fold"/>
</dbReference>
<dbReference type="PATRIC" id="fig|991905.3.peg.3056"/>
<dbReference type="Pfam" id="PF00565">
    <property type="entry name" value="SNase"/>
    <property type="match status" value="1"/>
</dbReference>
<protein>
    <submittedName>
        <fullName evidence="2">Nuclease (SNase-like) protein</fullName>
    </submittedName>
</protein>
<dbReference type="RefSeq" id="WP_013653712.1">
    <property type="nucleotide sequence ID" value="NC_015259.1"/>
</dbReference>
<dbReference type="KEGG" id="pgv:SL003B_2976"/>
<dbReference type="AlphaFoldDB" id="F2IV68"/>
<dbReference type="SMART" id="SM00318">
    <property type="entry name" value="SNc"/>
    <property type="match status" value="1"/>
</dbReference>
<evidence type="ECO:0000313" key="3">
    <source>
        <dbReference type="Proteomes" id="UP000008130"/>
    </source>
</evidence>
<dbReference type="STRING" id="991905.SL003B_2976"/>
<evidence type="ECO:0000259" key="1">
    <source>
        <dbReference type="PROSITE" id="PS50830"/>
    </source>
</evidence>
<gene>
    <name evidence="2" type="ordered locus">SL003B_2976</name>
</gene>
<dbReference type="PANTHER" id="PTHR12302">
    <property type="entry name" value="EBNA2 BINDING PROTEIN P100"/>
    <property type="match status" value="1"/>
</dbReference>
<organism evidence="2 3">
    <name type="scientific">Polymorphum gilvum (strain LMG 25793 / CGMCC 1.9160 / SL003B-26A1)</name>
    <dbReference type="NCBI Taxonomy" id="991905"/>
    <lineage>
        <taxon>Bacteria</taxon>
        <taxon>Pseudomonadati</taxon>
        <taxon>Pseudomonadota</taxon>
        <taxon>Alphaproteobacteria</taxon>
        <taxon>Rhodobacterales</taxon>
        <taxon>Paracoccaceae</taxon>
        <taxon>Polymorphum</taxon>
    </lineage>
</organism>
<feature type="domain" description="TNase-like" evidence="1">
    <location>
        <begin position="43"/>
        <end position="159"/>
    </location>
</feature>
<name>F2IV68_POLGS</name>
<dbReference type="HOGENOM" id="CLU_046484_2_0_5"/>
<reference evidence="2 3" key="1">
    <citation type="journal article" date="2011" name="J. Bacteriol.">
        <title>Complete genome sequence of Polymorphum gilvum SL003B-26A1T, a crude oil-degrading bacterium from oil-polluted saline soil.</title>
        <authorList>
            <person name="Li S.G."/>
            <person name="Tang Y.Q."/>
            <person name="Nie Y."/>
            <person name="Cai M."/>
            <person name="Wu X.L."/>
        </authorList>
    </citation>
    <scope>NUCLEOTIDE SEQUENCE [LARGE SCALE GENOMIC DNA]</scope>
    <source>
        <strain evidence="3">LMG 25793 / CGMCC 1.9160 / SL003B-26A1</strain>
    </source>
</reference>
<dbReference type="PANTHER" id="PTHR12302:SF26">
    <property type="entry name" value="BLR1266 PROTEIN"/>
    <property type="match status" value="1"/>
</dbReference>
<dbReference type="eggNOG" id="COG1525">
    <property type="taxonomic scope" value="Bacteria"/>
</dbReference>
<dbReference type="EMBL" id="CP002568">
    <property type="protein sequence ID" value="ADZ71399.1"/>
    <property type="molecule type" value="Genomic_DNA"/>
</dbReference>
<dbReference type="InterPro" id="IPR035437">
    <property type="entry name" value="SNase_OB-fold_sf"/>
</dbReference>
<dbReference type="Proteomes" id="UP000008130">
    <property type="component" value="Chromosome"/>
</dbReference>
<dbReference type="PROSITE" id="PS50830">
    <property type="entry name" value="TNASE_3"/>
    <property type="match status" value="1"/>
</dbReference>